<organism evidence="2 3">
    <name type="scientific">Gelatiniphilus marinus</name>
    <dbReference type="NCBI Taxonomy" id="1759464"/>
    <lineage>
        <taxon>Bacteria</taxon>
        <taxon>Pseudomonadati</taxon>
        <taxon>Bacteroidota</taxon>
        <taxon>Flavobacteriia</taxon>
        <taxon>Flavobacteriales</taxon>
        <taxon>Flavobacteriaceae</taxon>
        <taxon>Gelatiniphilus</taxon>
    </lineage>
</organism>
<dbReference type="Proteomes" id="UP001597441">
    <property type="component" value="Unassembled WGS sequence"/>
</dbReference>
<keyword evidence="1" id="KW-0732">Signal</keyword>
<gene>
    <name evidence="2" type="ORF">ACFSQS_00085</name>
</gene>
<protein>
    <recommendedName>
        <fullName evidence="4">YARHG domain-containing protein</fullName>
    </recommendedName>
</protein>
<evidence type="ECO:0008006" key="4">
    <source>
        <dbReference type="Google" id="ProtNLM"/>
    </source>
</evidence>
<proteinExistence type="predicted"/>
<comment type="caution">
    <text evidence="2">The sequence shown here is derived from an EMBL/GenBank/DDBJ whole genome shotgun (WGS) entry which is preliminary data.</text>
</comment>
<sequence length="395" mass="46085">MKKKAFILIAISILSFNLSKAQKDLPLSSFDVFYIGMSEKEFRDSITSKYEINNEIVHTHTSFATKSVKSLDKYNLRKKTLTIKPPSYKLGNTGLVCNYIDFDFLNDRLLNIKLIMPDYKLSEEDINSTIKYLNNNYANEFKSSRHYKHSASLSKGHYVLHSDTMINDKWSDCGNSLTFRYTVKNKHKYKRENYLYLKDNEANFFWKYHILMTEEFESKSLKAYNAFRNVNLGGSLSDFLKTYNKELTFVPDSIVAKAYKNNSDVGVYQMHETYVDANPEPLPDVRLNEIQYFFYNGLLTTITLIIDPKVDVVKLENLLNQVYGPVDKIFSDNNTLRKFNDYKENLKQSAFGFSLQYYSGSKEYPPALTYKSDYLFNKCQNEYKLNKAESLKSAF</sequence>
<feature type="chain" id="PRO_5047541904" description="YARHG domain-containing protein" evidence="1">
    <location>
        <begin position="22"/>
        <end position="395"/>
    </location>
</feature>
<dbReference type="RefSeq" id="WP_388012179.1">
    <property type="nucleotide sequence ID" value="NZ_JBHUDT010000001.1"/>
</dbReference>
<keyword evidence="3" id="KW-1185">Reference proteome</keyword>
<evidence type="ECO:0000313" key="3">
    <source>
        <dbReference type="Proteomes" id="UP001597441"/>
    </source>
</evidence>
<name>A0ABW5JM31_9FLAO</name>
<evidence type="ECO:0000256" key="1">
    <source>
        <dbReference type="SAM" id="SignalP"/>
    </source>
</evidence>
<accession>A0ABW5JM31</accession>
<dbReference type="EMBL" id="JBHULK010000001">
    <property type="protein sequence ID" value="MFD2533483.1"/>
    <property type="molecule type" value="Genomic_DNA"/>
</dbReference>
<evidence type="ECO:0000313" key="2">
    <source>
        <dbReference type="EMBL" id="MFD2533483.1"/>
    </source>
</evidence>
<reference evidence="3" key="1">
    <citation type="journal article" date="2019" name="Int. J. Syst. Evol. Microbiol.">
        <title>The Global Catalogue of Microorganisms (GCM) 10K type strain sequencing project: providing services to taxonomists for standard genome sequencing and annotation.</title>
        <authorList>
            <consortium name="The Broad Institute Genomics Platform"/>
            <consortium name="The Broad Institute Genome Sequencing Center for Infectious Disease"/>
            <person name="Wu L."/>
            <person name="Ma J."/>
        </authorList>
    </citation>
    <scope>NUCLEOTIDE SEQUENCE [LARGE SCALE GENOMIC DNA]</scope>
    <source>
        <strain evidence="3">KCTC 42903</strain>
    </source>
</reference>
<feature type="signal peptide" evidence="1">
    <location>
        <begin position="1"/>
        <end position="21"/>
    </location>
</feature>